<feature type="transmembrane region" description="Helical" evidence="1">
    <location>
        <begin position="51"/>
        <end position="71"/>
    </location>
</feature>
<keyword evidence="1" id="KW-0812">Transmembrane</keyword>
<feature type="transmembrane region" description="Helical" evidence="1">
    <location>
        <begin position="12"/>
        <end position="31"/>
    </location>
</feature>
<feature type="transmembrane region" description="Helical" evidence="1">
    <location>
        <begin position="214"/>
        <end position="234"/>
    </location>
</feature>
<dbReference type="PANTHER" id="PTHR36927">
    <property type="entry name" value="BLR4337 PROTEIN"/>
    <property type="match status" value="1"/>
</dbReference>
<protein>
    <recommendedName>
        <fullName evidence="2">Acyltransferase 3 domain-containing protein</fullName>
    </recommendedName>
</protein>
<feature type="domain" description="Acyltransferase 3" evidence="2">
    <location>
        <begin position="6"/>
        <end position="354"/>
    </location>
</feature>
<feature type="transmembrane region" description="Helical" evidence="1">
    <location>
        <begin position="173"/>
        <end position="194"/>
    </location>
</feature>
<dbReference type="InterPro" id="IPR002656">
    <property type="entry name" value="Acyl_transf_3_dom"/>
</dbReference>
<dbReference type="Pfam" id="PF01757">
    <property type="entry name" value="Acyl_transf_3"/>
    <property type="match status" value="1"/>
</dbReference>
<keyword evidence="1" id="KW-0472">Membrane</keyword>
<dbReference type="Proteomes" id="UP001228905">
    <property type="component" value="Unassembled WGS sequence"/>
</dbReference>
<evidence type="ECO:0000256" key="1">
    <source>
        <dbReference type="SAM" id="Phobius"/>
    </source>
</evidence>
<sequence length="395" mass="43753">MPSRRYFLDWMRVIAFALLAVFHVGMLYVTWRYNLKSPRIFPDLEWAMLALTPWRMALLFVISGVACRFLIEKLGPGRFTLDRLARLQPVILTGMFLVIPAQTYVELVDKGLVHTGYLDFWWSSYLRADQTLVAPLHKTMPTWDHLWFLVYLQAYVLGFAALFKLFGRRGGRALPLAVLLIAPALWLAATNLIVDTVAPRTDGFVDDWGCHLRWIGLFAAGAALAFRDDAWAFLEKRRATLGLGALALLALQFAVHALASVPGIDPLAQKIGWNLASGLYGWTTILALAGYAAHYLNRGSAVLTYLNQAILPVYVLHQPVMLVSAFWLFPLRLPLGLEVGLLIAAASLGSLVLYHLAIRPFAATRLLFGVKNTQPGTPPPALTAQQSCSSPGGRT</sequence>
<keyword evidence="1" id="KW-1133">Transmembrane helix</keyword>
<dbReference type="PANTHER" id="PTHR36927:SF3">
    <property type="entry name" value="GLUCANS BIOSYNTHESIS PROTEIN C"/>
    <property type="match status" value="1"/>
</dbReference>
<dbReference type="EMBL" id="JAUSVS010000002">
    <property type="protein sequence ID" value="MDQ0464001.1"/>
    <property type="molecule type" value="Genomic_DNA"/>
</dbReference>
<dbReference type="InterPro" id="IPR050623">
    <property type="entry name" value="Glucan_succinyl_AcylTrfase"/>
</dbReference>
<feature type="transmembrane region" description="Helical" evidence="1">
    <location>
        <begin position="146"/>
        <end position="166"/>
    </location>
</feature>
<evidence type="ECO:0000259" key="2">
    <source>
        <dbReference type="Pfam" id="PF01757"/>
    </source>
</evidence>
<accession>A0ABU0IPR2</accession>
<feature type="transmembrane region" description="Helical" evidence="1">
    <location>
        <begin position="279"/>
        <end position="297"/>
    </location>
</feature>
<name>A0ABU0IPR2_9CAUL</name>
<evidence type="ECO:0000313" key="3">
    <source>
        <dbReference type="EMBL" id="MDQ0464001.1"/>
    </source>
</evidence>
<feature type="transmembrane region" description="Helical" evidence="1">
    <location>
        <begin position="83"/>
        <end position="105"/>
    </location>
</feature>
<comment type="caution">
    <text evidence="3">The sequence shown here is derived from an EMBL/GenBank/DDBJ whole genome shotgun (WGS) entry which is preliminary data.</text>
</comment>
<feature type="transmembrane region" description="Helical" evidence="1">
    <location>
        <begin position="241"/>
        <end position="259"/>
    </location>
</feature>
<keyword evidence="4" id="KW-1185">Reference proteome</keyword>
<reference evidence="3 4" key="1">
    <citation type="submission" date="2023-07" db="EMBL/GenBank/DDBJ databases">
        <title>Genomic Encyclopedia of Type Strains, Phase IV (KMG-IV): sequencing the most valuable type-strain genomes for metagenomic binning, comparative biology and taxonomic classification.</title>
        <authorList>
            <person name="Goeker M."/>
        </authorList>
    </citation>
    <scope>NUCLEOTIDE SEQUENCE [LARGE SCALE GENOMIC DNA]</scope>
    <source>
        <strain evidence="3 4">DSM 18695</strain>
    </source>
</reference>
<evidence type="ECO:0000313" key="4">
    <source>
        <dbReference type="Proteomes" id="UP001228905"/>
    </source>
</evidence>
<dbReference type="RefSeq" id="WP_307348323.1">
    <property type="nucleotide sequence ID" value="NZ_JAUSVS010000002.1"/>
</dbReference>
<proteinExistence type="predicted"/>
<gene>
    <name evidence="3" type="ORF">QO010_001772</name>
</gene>
<organism evidence="3 4">
    <name type="scientific">Caulobacter ginsengisoli</name>
    <dbReference type="NCBI Taxonomy" id="400775"/>
    <lineage>
        <taxon>Bacteria</taxon>
        <taxon>Pseudomonadati</taxon>
        <taxon>Pseudomonadota</taxon>
        <taxon>Alphaproteobacteria</taxon>
        <taxon>Caulobacterales</taxon>
        <taxon>Caulobacteraceae</taxon>
        <taxon>Caulobacter</taxon>
    </lineage>
</organism>
<feature type="transmembrane region" description="Helical" evidence="1">
    <location>
        <begin position="309"/>
        <end position="329"/>
    </location>
</feature>
<feature type="transmembrane region" description="Helical" evidence="1">
    <location>
        <begin position="335"/>
        <end position="357"/>
    </location>
</feature>